<keyword evidence="1" id="KW-1133">Transmembrane helix</keyword>
<reference evidence="2" key="1">
    <citation type="submission" date="2017-07" db="EMBL/GenBank/DDBJ databases">
        <title>Taro Niue Genome Assembly and Annotation.</title>
        <authorList>
            <person name="Atibalentja N."/>
            <person name="Keating K."/>
            <person name="Fields C.J."/>
        </authorList>
    </citation>
    <scope>NUCLEOTIDE SEQUENCE</scope>
    <source>
        <strain evidence="2">Niue_2</strain>
        <tissue evidence="2">Leaf</tissue>
    </source>
</reference>
<keyword evidence="3" id="KW-1185">Reference proteome</keyword>
<evidence type="ECO:0000313" key="3">
    <source>
        <dbReference type="Proteomes" id="UP000652761"/>
    </source>
</evidence>
<name>A0A843VHJ6_COLES</name>
<dbReference type="AlphaFoldDB" id="A0A843VHJ6"/>
<proteinExistence type="predicted"/>
<evidence type="ECO:0000256" key="1">
    <source>
        <dbReference type="SAM" id="Phobius"/>
    </source>
</evidence>
<dbReference type="Proteomes" id="UP000652761">
    <property type="component" value="Unassembled WGS sequence"/>
</dbReference>
<evidence type="ECO:0008006" key="4">
    <source>
        <dbReference type="Google" id="ProtNLM"/>
    </source>
</evidence>
<organism evidence="2 3">
    <name type="scientific">Colocasia esculenta</name>
    <name type="common">Wild taro</name>
    <name type="synonym">Arum esculentum</name>
    <dbReference type="NCBI Taxonomy" id="4460"/>
    <lineage>
        <taxon>Eukaryota</taxon>
        <taxon>Viridiplantae</taxon>
        <taxon>Streptophyta</taxon>
        <taxon>Embryophyta</taxon>
        <taxon>Tracheophyta</taxon>
        <taxon>Spermatophyta</taxon>
        <taxon>Magnoliopsida</taxon>
        <taxon>Liliopsida</taxon>
        <taxon>Araceae</taxon>
        <taxon>Aroideae</taxon>
        <taxon>Colocasieae</taxon>
        <taxon>Colocasia</taxon>
    </lineage>
</organism>
<keyword evidence="1" id="KW-0472">Membrane</keyword>
<accession>A0A843VHJ6</accession>
<keyword evidence="1" id="KW-0812">Transmembrane</keyword>
<feature type="transmembrane region" description="Helical" evidence="1">
    <location>
        <begin position="97"/>
        <end position="124"/>
    </location>
</feature>
<sequence>MEWSLLMSGMGRRRLSPSRLGRDGKVCRDPNRYAVFKKVCLNRAFTSSALLGKKLLRLYWAIWRFGRVLVVLSTRGRREEWGKRRAMHGLYVLREGVGTVVLVFQWWYLVVVGFTVGVACRGVVTDLYHQQ</sequence>
<dbReference type="EMBL" id="NMUH01001887">
    <property type="protein sequence ID" value="MQL96201.1"/>
    <property type="molecule type" value="Genomic_DNA"/>
</dbReference>
<protein>
    <recommendedName>
        <fullName evidence="4">Transmembrane protein</fullName>
    </recommendedName>
</protein>
<evidence type="ECO:0000313" key="2">
    <source>
        <dbReference type="EMBL" id="MQL96201.1"/>
    </source>
</evidence>
<comment type="caution">
    <text evidence="2">The sequence shown here is derived from an EMBL/GenBank/DDBJ whole genome shotgun (WGS) entry which is preliminary data.</text>
</comment>
<gene>
    <name evidence="2" type="ORF">Taro_028876</name>
</gene>